<dbReference type="PANTHER" id="PTHR43611">
    <property type="entry name" value="ALPHA-D-GLUCOSE 1-PHOSPHATE PHOSPHATASE"/>
    <property type="match status" value="1"/>
</dbReference>
<dbReference type="PRINTS" id="PR00413">
    <property type="entry name" value="HADHALOGNASE"/>
</dbReference>
<reference evidence="1 2" key="1">
    <citation type="submission" date="2018-05" db="EMBL/GenBank/DDBJ databases">
        <authorList>
            <person name="Lanie J.A."/>
            <person name="Ng W.-L."/>
            <person name="Kazmierczak K.M."/>
            <person name="Andrzejewski T.M."/>
            <person name="Davidsen T.M."/>
            <person name="Wayne K.J."/>
            <person name="Tettelin H."/>
            <person name="Glass J.I."/>
            <person name="Rusch D."/>
            <person name="Podicherti R."/>
            <person name="Tsui H.-C.T."/>
            <person name="Winkler M.E."/>
        </authorList>
    </citation>
    <scope>NUCLEOTIDE SEQUENCE [LARGE SCALE GENOMIC DNA]</scope>
    <source>
        <strain evidence="1 2">BUT-10</strain>
    </source>
</reference>
<dbReference type="SUPFAM" id="SSF56784">
    <property type="entry name" value="HAD-like"/>
    <property type="match status" value="1"/>
</dbReference>
<dbReference type="Gene3D" id="3.40.50.1000">
    <property type="entry name" value="HAD superfamily/HAD-like"/>
    <property type="match status" value="1"/>
</dbReference>
<dbReference type="InterPro" id="IPR036412">
    <property type="entry name" value="HAD-like_sf"/>
</dbReference>
<dbReference type="InterPro" id="IPR023214">
    <property type="entry name" value="HAD_sf"/>
</dbReference>
<dbReference type="RefSeq" id="WP_111277278.1">
    <property type="nucleotide sequence ID" value="NZ_QFYS01000009.1"/>
</dbReference>
<dbReference type="AlphaFoldDB" id="A0A328B6G2"/>
<dbReference type="PANTHER" id="PTHR43611:SF3">
    <property type="entry name" value="FLAVIN MONONUCLEOTIDE HYDROLASE 1, CHLOROPLATIC"/>
    <property type="match status" value="1"/>
</dbReference>
<proteinExistence type="predicted"/>
<comment type="caution">
    <text evidence="1">The sequence shown here is derived from an EMBL/GenBank/DDBJ whole genome shotgun (WGS) entry which is preliminary data.</text>
</comment>
<sequence length="205" mass="21822">MATEFGALILDVGGVLIETPTRDARSAWERAHGLGQGQLDRILVEAIGPGWEGGRTEAEIEARLCAACGIAPSGLPDLLEALAADERVCPRWRLALDRMAGKLPLALLTNSGPKTRETLVARHGLERWFSVIVISAEEGMSKPDPLIYRRTCERLGCAPGDCLFVDDRPSNVAGAEAAGLGALHFASSAETIPVVLQRLGLAHLP</sequence>
<dbReference type="OrthoDB" id="9807742at2"/>
<evidence type="ECO:0008006" key="3">
    <source>
        <dbReference type="Google" id="ProtNLM"/>
    </source>
</evidence>
<keyword evidence="2" id="KW-1185">Reference proteome</keyword>
<dbReference type="NCBIfam" id="TIGR01549">
    <property type="entry name" value="HAD-SF-IA-v1"/>
    <property type="match status" value="1"/>
</dbReference>
<protein>
    <recommendedName>
        <fullName evidence="3">HAD family phosphatase</fullName>
    </recommendedName>
</protein>
<gene>
    <name evidence="1" type="ORF">DJ019_17045</name>
</gene>
<name>A0A328B6G2_9CAUL</name>
<dbReference type="NCBIfam" id="TIGR01509">
    <property type="entry name" value="HAD-SF-IA-v3"/>
    <property type="match status" value="1"/>
</dbReference>
<organism evidence="1 2">
    <name type="scientific">Phenylobacterium kunshanense</name>
    <dbReference type="NCBI Taxonomy" id="1445034"/>
    <lineage>
        <taxon>Bacteria</taxon>
        <taxon>Pseudomonadati</taxon>
        <taxon>Pseudomonadota</taxon>
        <taxon>Alphaproteobacteria</taxon>
        <taxon>Caulobacterales</taxon>
        <taxon>Caulobacteraceae</taxon>
        <taxon>Phenylobacterium</taxon>
    </lineage>
</organism>
<dbReference type="Pfam" id="PF00702">
    <property type="entry name" value="Hydrolase"/>
    <property type="match status" value="1"/>
</dbReference>
<dbReference type="SFLD" id="SFLDG01129">
    <property type="entry name" value="C1.5:_HAD__Beta-PGM__Phosphata"/>
    <property type="match status" value="1"/>
</dbReference>
<dbReference type="InterPro" id="IPR006439">
    <property type="entry name" value="HAD-SF_hydro_IA"/>
</dbReference>
<evidence type="ECO:0000313" key="2">
    <source>
        <dbReference type="Proteomes" id="UP000249524"/>
    </source>
</evidence>
<dbReference type="Proteomes" id="UP000249524">
    <property type="component" value="Unassembled WGS sequence"/>
</dbReference>
<evidence type="ECO:0000313" key="1">
    <source>
        <dbReference type="EMBL" id="RAK62982.1"/>
    </source>
</evidence>
<accession>A0A328B6G2</accession>
<dbReference type="EMBL" id="QFYS01000009">
    <property type="protein sequence ID" value="RAK62982.1"/>
    <property type="molecule type" value="Genomic_DNA"/>
</dbReference>
<dbReference type="SFLD" id="SFLDS00003">
    <property type="entry name" value="Haloacid_Dehalogenase"/>
    <property type="match status" value="1"/>
</dbReference>